<dbReference type="InterPro" id="IPR010499">
    <property type="entry name" value="AraC_E-bd"/>
</dbReference>
<reference evidence="2 3" key="1">
    <citation type="submission" date="2019-03" db="EMBL/GenBank/DDBJ databases">
        <title>Genomic Encyclopedia of Type Strains, Phase IV (KMG-IV): sequencing the most valuable type-strain genomes for metagenomic binning, comparative biology and taxonomic classification.</title>
        <authorList>
            <person name="Goeker M."/>
        </authorList>
    </citation>
    <scope>NUCLEOTIDE SEQUENCE [LARGE SCALE GENOMIC DNA]</scope>
    <source>
        <strain evidence="2 3">DSM 46831</strain>
    </source>
</reference>
<dbReference type="InterPro" id="IPR011256">
    <property type="entry name" value="Reg_factor_effector_dom_sf"/>
</dbReference>
<organism evidence="2 3">
    <name type="scientific">Baia soyae</name>
    <dbReference type="NCBI Taxonomy" id="1544746"/>
    <lineage>
        <taxon>Bacteria</taxon>
        <taxon>Bacillati</taxon>
        <taxon>Bacillota</taxon>
        <taxon>Bacilli</taxon>
        <taxon>Bacillales</taxon>
        <taxon>Thermoactinomycetaceae</taxon>
        <taxon>Baia</taxon>
    </lineage>
</organism>
<feature type="domain" description="AraC effector-binding" evidence="1">
    <location>
        <begin position="1"/>
        <end position="160"/>
    </location>
</feature>
<gene>
    <name evidence="2" type="ORF">EDD57_1396</name>
</gene>
<dbReference type="Pfam" id="PF14526">
    <property type="entry name" value="Cass2"/>
    <property type="match status" value="1"/>
</dbReference>
<evidence type="ECO:0000313" key="3">
    <source>
        <dbReference type="Proteomes" id="UP000294746"/>
    </source>
</evidence>
<proteinExistence type="predicted"/>
<dbReference type="EMBL" id="SLXV01000039">
    <property type="protein sequence ID" value="TCP64576.1"/>
    <property type="molecule type" value="Genomic_DNA"/>
</dbReference>
<name>A0A4V2SX20_9BACL</name>
<accession>A0A4V2SX20</accession>
<sequence>MEPKVTNKEEILVVGIATTTNNEKELSNTGEISKLWSRFYTEEIFHVIINQAAPTEVLGVYTQYTTGASGDYLMLIGQQVSNTNQTDDKLVQIKIPASKYLVFTSKQGPVAQVVPETWNMIWQWFEEHDSKRAFTGDFELYDERGKNPEQAIVDIYISIK</sequence>
<dbReference type="SMART" id="SM00871">
    <property type="entry name" value="AraC_E_bind"/>
    <property type="match status" value="1"/>
</dbReference>
<dbReference type="PANTHER" id="PTHR36444">
    <property type="entry name" value="TRANSCRIPTIONAL REGULATOR PROTEIN YOBU-RELATED"/>
    <property type="match status" value="1"/>
</dbReference>
<dbReference type="InterPro" id="IPR029441">
    <property type="entry name" value="Cass2"/>
</dbReference>
<comment type="caution">
    <text evidence="2">The sequence shown here is derived from an EMBL/GenBank/DDBJ whole genome shotgun (WGS) entry which is preliminary data.</text>
</comment>
<dbReference type="PANTHER" id="PTHR36444:SF2">
    <property type="entry name" value="TRANSCRIPTIONAL REGULATOR PROTEIN YOBU-RELATED"/>
    <property type="match status" value="1"/>
</dbReference>
<dbReference type="InterPro" id="IPR053182">
    <property type="entry name" value="YobU-like_regulator"/>
</dbReference>
<protein>
    <submittedName>
        <fullName evidence="2">Putative transcriptional regulator YdeE</fullName>
    </submittedName>
</protein>
<evidence type="ECO:0000313" key="2">
    <source>
        <dbReference type="EMBL" id="TCP64576.1"/>
    </source>
</evidence>
<dbReference type="AlphaFoldDB" id="A0A4V2SX20"/>
<dbReference type="Gene3D" id="3.20.80.10">
    <property type="entry name" value="Regulatory factor, effector binding domain"/>
    <property type="match status" value="1"/>
</dbReference>
<dbReference type="RefSeq" id="WP_165873781.1">
    <property type="nucleotide sequence ID" value="NZ_SLXV01000039.1"/>
</dbReference>
<dbReference type="Proteomes" id="UP000294746">
    <property type="component" value="Unassembled WGS sequence"/>
</dbReference>
<dbReference type="SUPFAM" id="SSF55136">
    <property type="entry name" value="Probable bacterial effector-binding domain"/>
    <property type="match status" value="1"/>
</dbReference>
<keyword evidence="3" id="KW-1185">Reference proteome</keyword>
<evidence type="ECO:0000259" key="1">
    <source>
        <dbReference type="SMART" id="SM00871"/>
    </source>
</evidence>